<dbReference type="InterPro" id="IPR039298">
    <property type="entry name" value="ACOT13"/>
</dbReference>
<reference evidence="4" key="1">
    <citation type="journal article" date="2014" name="Int. J. Syst. Evol. Microbiol.">
        <title>Complete genome of a new Firmicutes species belonging to the dominant human colonic microbiota ('Ruminococcus bicirculans') reveals two chromosomes and a selective capacity to utilize plant glucans.</title>
        <authorList>
            <consortium name="NISC Comparative Sequencing Program"/>
            <person name="Wegmann U."/>
            <person name="Louis P."/>
            <person name="Goesmann A."/>
            <person name="Henrissat B."/>
            <person name="Duncan S.H."/>
            <person name="Flint H.J."/>
        </authorList>
    </citation>
    <scope>NUCLEOTIDE SEQUENCE</scope>
    <source>
        <strain evidence="4">NBRC 103408</strain>
    </source>
</reference>
<dbReference type="InterPro" id="IPR006683">
    <property type="entry name" value="Thioestr_dom"/>
</dbReference>
<dbReference type="CDD" id="cd03443">
    <property type="entry name" value="PaaI_thioesterase"/>
    <property type="match status" value="1"/>
</dbReference>
<dbReference type="InterPro" id="IPR029069">
    <property type="entry name" value="HotDog_dom_sf"/>
</dbReference>
<protein>
    <submittedName>
        <fullName evidence="4">Thioesterase</fullName>
    </submittedName>
</protein>
<dbReference type="PANTHER" id="PTHR21660">
    <property type="entry name" value="THIOESTERASE SUPERFAMILY MEMBER-RELATED"/>
    <property type="match status" value="1"/>
</dbReference>
<evidence type="ECO:0000313" key="4">
    <source>
        <dbReference type="EMBL" id="GLQ07106.1"/>
    </source>
</evidence>
<accession>A0ABQ5U9C7</accession>
<sequence>MKMDTKAHLIPDGFEEFESHAPYAAEHGPYYEKQIDEGTVVRAFRVEEKHLNSLGYVHGGMYMTFADSSLARAIFVKHNRRGVTLKMNSEFLAPAKKGDWVEAHTEVIRSTRSVAFVRGELKVGNRVVFRMDGLFHYIKADVTKGL</sequence>
<evidence type="ECO:0000259" key="3">
    <source>
        <dbReference type="Pfam" id="PF03061"/>
    </source>
</evidence>
<evidence type="ECO:0000256" key="1">
    <source>
        <dbReference type="ARBA" id="ARBA00008324"/>
    </source>
</evidence>
<dbReference type="Gene3D" id="3.10.129.10">
    <property type="entry name" value="Hotdog Thioesterase"/>
    <property type="match status" value="1"/>
</dbReference>
<comment type="similarity">
    <text evidence="1">Belongs to the thioesterase PaaI family.</text>
</comment>
<evidence type="ECO:0000256" key="2">
    <source>
        <dbReference type="ARBA" id="ARBA00022801"/>
    </source>
</evidence>
<reference evidence="4" key="2">
    <citation type="submission" date="2023-01" db="EMBL/GenBank/DDBJ databases">
        <title>Draft genome sequence of Sneathiella chinensis strain NBRC 103408.</title>
        <authorList>
            <person name="Sun Q."/>
            <person name="Mori K."/>
        </authorList>
    </citation>
    <scope>NUCLEOTIDE SEQUENCE</scope>
    <source>
        <strain evidence="4">NBRC 103408</strain>
    </source>
</reference>
<gene>
    <name evidence="4" type="ORF">GCM10007924_23270</name>
</gene>
<proteinExistence type="inferred from homology"/>
<keyword evidence="5" id="KW-1185">Reference proteome</keyword>
<dbReference type="NCBIfam" id="TIGR00369">
    <property type="entry name" value="unchar_dom_1"/>
    <property type="match status" value="1"/>
</dbReference>
<keyword evidence="2" id="KW-0378">Hydrolase</keyword>
<dbReference type="EMBL" id="BSNF01000008">
    <property type="protein sequence ID" value="GLQ07106.1"/>
    <property type="molecule type" value="Genomic_DNA"/>
</dbReference>
<dbReference type="InterPro" id="IPR003736">
    <property type="entry name" value="PAAI_dom"/>
</dbReference>
<dbReference type="Pfam" id="PF03061">
    <property type="entry name" value="4HBT"/>
    <property type="match status" value="1"/>
</dbReference>
<dbReference type="Proteomes" id="UP001161409">
    <property type="component" value="Unassembled WGS sequence"/>
</dbReference>
<feature type="domain" description="Thioesterase" evidence="3">
    <location>
        <begin position="55"/>
        <end position="126"/>
    </location>
</feature>
<evidence type="ECO:0000313" key="5">
    <source>
        <dbReference type="Proteomes" id="UP001161409"/>
    </source>
</evidence>
<dbReference type="PANTHER" id="PTHR21660:SF1">
    <property type="entry name" value="ACYL-COENZYME A THIOESTERASE 13"/>
    <property type="match status" value="1"/>
</dbReference>
<dbReference type="SUPFAM" id="SSF54637">
    <property type="entry name" value="Thioesterase/thiol ester dehydrase-isomerase"/>
    <property type="match status" value="1"/>
</dbReference>
<organism evidence="4 5">
    <name type="scientific">Sneathiella chinensis</name>
    <dbReference type="NCBI Taxonomy" id="349750"/>
    <lineage>
        <taxon>Bacteria</taxon>
        <taxon>Pseudomonadati</taxon>
        <taxon>Pseudomonadota</taxon>
        <taxon>Alphaproteobacteria</taxon>
        <taxon>Sneathiellales</taxon>
        <taxon>Sneathiellaceae</taxon>
        <taxon>Sneathiella</taxon>
    </lineage>
</organism>
<comment type="caution">
    <text evidence="4">The sequence shown here is derived from an EMBL/GenBank/DDBJ whole genome shotgun (WGS) entry which is preliminary data.</text>
</comment>
<name>A0ABQ5U9C7_9PROT</name>